<reference evidence="3" key="1">
    <citation type="submission" date="2018-11" db="EMBL/GenBank/DDBJ databases">
        <authorList>
            <person name="Alioto T."/>
            <person name="Alioto T."/>
        </authorList>
    </citation>
    <scope>NUCLEOTIDE SEQUENCE</scope>
</reference>
<dbReference type="Proteomes" id="UP000596742">
    <property type="component" value="Unassembled WGS sequence"/>
</dbReference>
<protein>
    <recommendedName>
        <fullName evidence="2">Temptin Cys/Cys disulfide domain-containing protein</fullName>
    </recommendedName>
</protein>
<name>A0A8B6CIW5_MYTGA</name>
<keyword evidence="1" id="KW-0732">Signal</keyword>
<evidence type="ECO:0000256" key="1">
    <source>
        <dbReference type="SAM" id="SignalP"/>
    </source>
</evidence>
<gene>
    <name evidence="3" type="ORF">MGAL_10B035697</name>
</gene>
<sequence length="136" mass="14536">MLRKISLFMLFTIVWSYQKFQMLIPNGDAVPNPCAGQSGIWGGVGHNVAAGGGLNNQFGLDFNSSGKVWTPEFCQKDSDQDGKSNGFELGDADCKWTPGGTPEGIATGHPGVCEPMNSSKCQQVNKNITCSPSNYT</sequence>
<dbReference type="EMBL" id="UYJE01001879">
    <property type="protein sequence ID" value="VDI06016.1"/>
    <property type="molecule type" value="Genomic_DNA"/>
</dbReference>
<organism evidence="3 4">
    <name type="scientific">Mytilus galloprovincialis</name>
    <name type="common">Mediterranean mussel</name>
    <dbReference type="NCBI Taxonomy" id="29158"/>
    <lineage>
        <taxon>Eukaryota</taxon>
        <taxon>Metazoa</taxon>
        <taxon>Spiralia</taxon>
        <taxon>Lophotrochozoa</taxon>
        <taxon>Mollusca</taxon>
        <taxon>Bivalvia</taxon>
        <taxon>Autobranchia</taxon>
        <taxon>Pteriomorphia</taxon>
        <taxon>Mytilida</taxon>
        <taxon>Mytiloidea</taxon>
        <taxon>Mytilidae</taxon>
        <taxon>Mytilinae</taxon>
        <taxon>Mytilus</taxon>
    </lineage>
</organism>
<dbReference type="PANTHER" id="PTHR34737">
    <property type="entry name" value="EF-HAND DOMAIN-CONTAINING PROTEIN"/>
    <property type="match status" value="1"/>
</dbReference>
<feature type="domain" description="Temptin Cys/Cys disulfide" evidence="2">
    <location>
        <begin position="15"/>
        <end position="112"/>
    </location>
</feature>
<dbReference type="PANTHER" id="PTHR34737:SF2">
    <property type="entry name" value="EF-HAND DOMAIN-CONTAINING PROTEIN"/>
    <property type="match status" value="1"/>
</dbReference>
<dbReference type="Pfam" id="PF24784">
    <property type="entry name" value="Temptin_C"/>
    <property type="match status" value="1"/>
</dbReference>
<dbReference type="InterPro" id="IPR055313">
    <property type="entry name" value="Temptin-like"/>
</dbReference>
<dbReference type="OrthoDB" id="129121at2759"/>
<proteinExistence type="predicted"/>
<keyword evidence="4" id="KW-1185">Reference proteome</keyword>
<evidence type="ECO:0000313" key="4">
    <source>
        <dbReference type="Proteomes" id="UP000596742"/>
    </source>
</evidence>
<evidence type="ECO:0000313" key="3">
    <source>
        <dbReference type="EMBL" id="VDI06016.1"/>
    </source>
</evidence>
<feature type="chain" id="PRO_5032304288" description="Temptin Cys/Cys disulfide domain-containing protein" evidence="1">
    <location>
        <begin position="17"/>
        <end position="136"/>
    </location>
</feature>
<accession>A0A8B6CIW5</accession>
<feature type="signal peptide" evidence="1">
    <location>
        <begin position="1"/>
        <end position="16"/>
    </location>
</feature>
<dbReference type="AlphaFoldDB" id="A0A8B6CIW5"/>
<evidence type="ECO:0000259" key="2">
    <source>
        <dbReference type="Pfam" id="PF24784"/>
    </source>
</evidence>
<comment type="caution">
    <text evidence="3">The sequence shown here is derived from an EMBL/GenBank/DDBJ whole genome shotgun (WGS) entry which is preliminary data.</text>
</comment>
<dbReference type="InterPro" id="IPR057626">
    <property type="entry name" value="S-S_Temptin"/>
</dbReference>